<keyword evidence="1" id="KW-1133">Transmembrane helix</keyword>
<evidence type="ECO:0000256" key="1">
    <source>
        <dbReference type="SAM" id="Phobius"/>
    </source>
</evidence>
<feature type="transmembrane region" description="Helical" evidence="1">
    <location>
        <begin position="200"/>
        <end position="221"/>
    </location>
</feature>
<feature type="transmembrane region" description="Helical" evidence="1">
    <location>
        <begin position="267"/>
        <end position="286"/>
    </location>
</feature>
<keyword evidence="1" id="KW-0472">Membrane</keyword>
<feature type="transmembrane region" description="Helical" evidence="1">
    <location>
        <begin position="334"/>
        <end position="353"/>
    </location>
</feature>
<evidence type="ECO:0000313" key="3">
    <source>
        <dbReference type="Proteomes" id="UP000322214"/>
    </source>
</evidence>
<keyword evidence="1" id="KW-0812">Transmembrane</keyword>
<feature type="transmembrane region" description="Helical" evidence="1">
    <location>
        <begin position="139"/>
        <end position="168"/>
    </location>
</feature>
<dbReference type="RefSeq" id="WP_157665067.1">
    <property type="nucleotide sequence ID" value="NZ_CP042912.1"/>
</dbReference>
<dbReference type="Proteomes" id="UP000322214">
    <property type="component" value="Chromosome"/>
</dbReference>
<dbReference type="AlphaFoldDB" id="A0A5B9PNI7"/>
<feature type="transmembrane region" description="Helical" evidence="1">
    <location>
        <begin position="233"/>
        <end position="255"/>
    </location>
</feature>
<dbReference type="EMBL" id="CP042912">
    <property type="protein sequence ID" value="QEG23823.1"/>
    <property type="molecule type" value="Genomic_DNA"/>
</dbReference>
<dbReference type="KEGG" id="mff:MFFC18_37270"/>
<accession>A0A5B9PNI7</accession>
<name>A0A5B9PNI7_9BACT</name>
<feature type="transmembrane region" description="Helical" evidence="1">
    <location>
        <begin position="42"/>
        <end position="61"/>
    </location>
</feature>
<dbReference type="STRING" id="980251.GCA_001642875_00258"/>
<keyword evidence="3" id="KW-1185">Reference proteome</keyword>
<reference evidence="2 3" key="1">
    <citation type="submission" date="2019-08" db="EMBL/GenBank/DDBJ databases">
        <title>Deep-cultivation of Planctomycetes and their phenomic and genomic characterization uncovers novel biology.</title>
        <authorList>
            <person name="Wiegand S."/>
            <person name="Jogler M."/>
            <person name="Boedeker C."/>
            <person name="Pinto D."/>
            <person name="Vollmers J."/>
            <person name="Rivas-Marin E."/>
            <person name="Kohn T."/>
            <person name="Peeters S.H."/>
            <person name="Heuer A."/>
            <person name="Rast P."/>
            <person name="Oberbeckmann S."/>
            <person name="Bunk B."/>
            <person name="Jeske O."/>
            <person name="Meyerdierks A."/>
            <person name="Storesund J.E."/>
            <person name="Kallscheuer N."/>
            <person name="Luecker S."/>
            <person name="Lage O.M."/>
            <person name="Pohl T."/>
            <person name="Merkel B.J."/>
            <person name="Hornburger P."/>
            <person name="Mueller R.-W."/>
            <person name="Bruemmer F."/>
            <person name="Labrenz M."/>
            <person name="Spormann A.M."/>
            <person name="Op den Camp H."/>
            <person name="Overmann J."/>
            <person name="Amann R."/>
            <person name="Jetten M.S.M."/>
            <person name="Mascher T."/>
            <person name="Medema M.H."/>
            <person name="Devos D.P."/>
            <person name="Kaster A.-K."/>
            <person name="Ovreas L."/>
            <person name="Rohde M."/>
            <person name="Galperin M.Y."/>
            <person name="Jogler C."/>
        </authorList>
    </citation>
    <scope>NUCLEOTIDE SEQUENCE [LARGE SCALE GENOMIC DNA]</scope>
    <source>
        <strain evidence="2 3">FC18</strain>
    </source>
</reference>
<organism evidence="2 3">
    <name type="scientific">Mariniblastus fucicola</name>
    <dbReference type="NCBI Taxonomy" id="980251"/>
    <lineage>
        <taxon>Bacteria</taxon>
        <taxon>Pseudomonadati</taxon>
        <taxon>Planctomycetota</taxon>
        <taxon>Planctomycetia</taxon>
        <taxon>Pirellulales</taxon>
        <taxon>Pirellulaceae</taxon>
        <taxon>Mariniblastus</taxon>
    </lineage>
</organism>
<sequence>MPIHDLGYRPWKGTLGGAFSRTQSIAYAGIKLVGKSRWLKRILIVAWLPVLYWGIAFFFVGQSLEQPVARNLPQQAKELEGAIESATGKQLPSDQSMLQLDRERAANQIERMFKRVPRVRMLADSIRNAEDDVQARNRIWAWLLMCFFRYSQAILILMIVGFVAPSLISQDLRSRAYLLYFSRPIGKLEYIFGKLAVPGAYIMFVSTFPALILYIFAILMSPSADVFWTTWDIPLRIIVSTVVLIVPTASLALMLSSLTEESRYASFAWFATWILGHGAWMAITVGEAIRQHTRASAQSVAESSMVKTWSPLSIYNNLGDVQSWVFGFRKFSEIWPAFTVLTAITIVALLVLYRRVAAPLRA</sequence>
<dbReference type="GO" id="GO:0140359">
    <property type="term" value="F:ABC-type transporter activity"/>
    <property type="evidence" value="ECO:0007669"/>
    <property type="project" value="InterPro"/>
</dbReference>
<protein>
    <submittedName>
        <fullName evidence="2">ABC-2 family transporter protein</fullName>
    </submittedName>
</protein>
<gene>
    <name evidence="2" type="ORF">MFFC18_37270</name>
</gene>
<evidence type="ECO:0000313" key="2">
    <source>
        <dbReference type="EMBL" id="QEG23823.1"/>
    </source>
</evidence>
<proteinExistence type="predicted"/>
<dbReference type="GO" id="GO:0005886">
    <property type="term" value="C:plasma membrane"/>
    <property type="evidence" value="ECO:0007669"/>
    <property type="project" value="UniProtKB-SubCell"/>
</dbReference>
<dbReference type="Pfam" id="PF12679">
    <property type="entry name" value="ABC2_membrane_2"/>
    <property type="match status" value="1"/>
</dbReference>